<organism evidence="2 3">
    <name type="scientific">Mesorhizobium amorphae CCNWGS0123</name>
    <dbReference type="NCBI Taxonomy" id="1082933"/>
    <lineage>
        <taxon>Bacteria</taxon>
        <taxon>Pseudomonadati</taxon>
        <taxon>Pseudomonadota</taxon>
        <taxon>Alphaproteobacteria</taxon>
        <taxon>Hyphomicrobiales</taxon>
        <taxon>Phyllobacteriaceae</taxon>
        <taxon>Mesorhizobium</taxon>
    </lineage>
</organism>
<evidence type="ECO:0000313" key="2">
    <source>
        <dbReference type="EMBL" id="EHH09533.1"/>
    </source>
</evidence>
<dbReference type="PATRIC" id="fig|1082933.3.peg.4566"/>
<dbReference type="Pfam" id="PF07045">
    <property type="entry name" value="DUF1330"/>
    <property type="match status" value="1"/>
</dbReference>
<protein>
    <recommendedName>
        <fullName evidence="1">DUF1330 domain-containing protein</fullName>
    </recommendedName>
</protein>
<dbReference type="AlphaFoldDB" id="G6YFE5"/>
<dbReference type="KEGG" id="mamo:A6B35_25415"/>
<reference evidence="2 3" key="1">
    <citation type="journal article" date="2012" name="J. Bacteriol.">
        <title>Draft Genome Sequence of Plant Growth-Promoting Rhizobium Mesorhizobium amorphae, Isolated from Zinc-Lead Mine Tailings.</title>
        <authorList>
            <person name="Hao X."/>
            <person name="Lin Y."/>
            <person name="Johnstone L."/>
            <person name="Baltrus D.A."/>
            <person name="Miller S.J."/>
            <person name="Wei G."/>
            <person name="Rensing C."/>
        </authorList>
    </citation>
    <scope>NUCLEOTIDE SEQUENCE [LARGE SCALE GENOMIC DNA]</scope>
    <source>
        <strain evidence="2 3">CCNWGS0123</strain>
    </source>
</reference>
<keyword evidence="3" id="KW-1185">Reference proteome</keyword>
<dbReference type="InterPro" id="IPR011008">
    <property type="entry name" value="Dimeric_a/b-barrel"/>
</dbReference>
<dbReference type="Proteomes" id="UP000002949">
    <property type="component" value="Unassembled WGS sequence"/>
</dbReference>
<gene>
    <name evidence="2" type="ORF">MEA186_23471</name>
</gene>
<dbReference type="InterPro" id="IPR010753">
    <property type="entry name" value="DUF1330"/>
</dbReference>
<feature type="domain" description="DUF1330" evidence="1">
    <location>
        <begin position="3"/>
        <end position="69"/>
    </location>
</feature>
<dbReference type="Gene3D" id="3.30.70.100">
    <property type="match status" value="1"/>
</dbReference>
<name>G6YFE5_9HYPH</name>
<sequence length="69" mass="7325">MEVRKKAGGTLLVNGGRTEAIEGTLHNRIVVIEFDSIEAARTAAAGYLALRHTRGTSAPDYDSVIVEGV</sequence>
<proteinExistence type="predicted"/>
<evidence type="ECO:0000313" key="3">
    <source>
        <dbReference type="Proteomes" id="UP000002949"/>
    </source>
</evidence>
<accession>G6YFE5</accession>
<dbReference type="EMBL" id="AGSN01000157">
    <property type="protein sequence ID" value="EHH09533.1"/>
    <property type="molecule type" value="Genomic_DNA"/>
</dbReference>
<evidence type="ECO:0000259" key="1">
    <source>
        <dbReference type="Pfam" id="PF07045"/>
    </source>
</evidence>
<dbReference type="SUPFAM" id="SSF54909">
    <property type="entry name" value="Dimeric alpha+beta barrel"/>
    <property type="match status" value="1"/>
</dbReference>